<proteinExistence type="predicted"/>
<keyword evidence="2" id="KW-0472">Membrane</keyword>
<dbReference type="PROSITE" id="PS51257">
    <property type="entry name" value="PROKAR_LIPOPROTEIN"/>
    <property type="match status" value="1"/>
</dbReference>
<feature type="transmembrane region" description="Helical" evidence="2">
    <location>
        <begin position="9"/>
        <end position="28"/>
    </location>
</feature>
<feature type="region of interest" description="Disordered" evidence="1">
    <location>
        <begin position="112"/>
        <end position="147"/>
    </location>
</feature>
<evidence type="ECO:0000256" key="1">
    <source>
        <dbReference type="SAM" id="MobiDB-lite"/>
    </source>
</evidence>
<dbReference type="EMBL" id="MN740528">
    <property type="protein sequence ID" value="QHU31514.1"/>
    <property type="molecule type" value="Genomic_DNA"/>
</dbReference>
<evidence type="ECO:0000256" key="2">
    <source>
        <dbReference type="SAM" id="Phobius"/>
    </source>
</evidence>
<accession>A0A6C0LPL6</accession>
<name>A0A6C0LPL6_9ZZZZ</name>
<dbReference type="AlphaFoldDB" id="A0A6C0LPL6"/>
<organism evidence="3">
    <name type="scientific">viral metagenome</name>
    <dbReference type="NCBI Taxonomy" id="1070528"/>
    <lineage>
        <taxon>unclassified sequences</taxon>
        <taxon>metagenomes</taxon>
        <taxon>organismal metagenomes</taxon>
    </lineage>
</organism>
<reference evidence="3" key="1">
    <citation type="journal article" date="2020" name="Nature">
        <title>Giant virus diversity and host interactions through global metagenomics.</title>
        <authorList>
            <person name="Schulz F."/>
            <person name="Roux S."/>
            <person name="Paez-Espino D."/>
            <person name="Jungbluth S."/>
            <person name="Walsh D.A."/>
            <person name="Denef V.J."/>
            <person name="McMahon K.D."/>
            <person name="Konstantinidis K.T."/>
            <person name="Eloe-Fadrosh E.A."/>
            <person name="Kyrpides N.C."/>
            <person name="Woyke T."/>
        </authorList>
    </citation>
    <scope>NUCLEOTIDE SEQUENCE</scope>
    <source>
        <strain evidence="3">GVMAG-M-3300027963-21</strain>
    </source>
</reference>
<sequence length="147" mass="16243">MKDIDYENLFVYMSLIFAICIFIVLLYGCAFANPRGSGGVGGSSGSTLLIENFEGESDIKTQVLTLLKELEDKSTTSSENKTKIKEIREKINNNNINVDELKTLIGLLKDMASSKDDEKKSSDSKDTKDSKDGKDGKDSKDRKDSKS</sequence>
<keyword evidence="2" id="KW-0812">Transmembrane</keyword>
<evidence type="ECO:0000313" key="3">
    <source>
        <dbReference type="EMBL" id="QHU31514.1"/>
    </source>
</evidence>
<keyword evidence="2" id="KW-1133">Transmembrane helix</keyword>
<protein>
    <submittedName>
        <fullName evidence="3">Uncharacterized protein</fullName>
    </submittedName>
</protein>